<dbReference type="Pfam" id="PF13843">
    <property type="entry name" value="DDE_Tnp_1_7"/>
    <property type="match status" value="1"/>
</dbReference>
<dbReference type="Proteomes" id="UP000801492">
    <property type="component" value="Unassembled WGS sequence"/>
</dbReference>
<proteinExistence type="predicted"/>
<gene>
    <name evidence="2" type="ORF">ILUMI_20020</name>
</gene>
<protein>
    <recommendedName>
        <fullName evidence="1">PiggyBac transposable element-derived protein domain-containing protein</fullName>
    </recommendedName>
</protein>
<feature type="non-terminal residue" evidence="2">
    <location>
        <position position="72"/>
    </location>
</feature>
<evidence type="ECO:0000313" key="3">
    <source>
        <dbReference type="Proteomes" id="UP000801492"/>
    </source>
</evidence>
<dbReference type="OrthoDB" id="6773346at2759"/>
<feature type="domain" description="PiggyBac transposable element-derived protein" evidence="1">
    <location>
        <begin position="14"/>
        <end position="70"/>
    </location>
</feature>
<reference evidence="2" key="1">
    <citation type="submission" date="2019-08" db="EMBL/GenBank/DDBJ databases">
        <title>The genome of the North American firefly Photinus pyralis.</title>
        <authorList>
            <consortium name="Photinus pyralis genome working group"/>
            <person name="Fallon T.R."/>
            <person name="Sander Lower S.E."/>
            <person name="Weng J.-K."/>
        </authorList>
    </citation>
    <scope>NUCLEOTIDE SEQUENCE</scope>
    <source>
        <strain evidence="2">TRF0915ILg1</strain>
        <tissue evidence="2">Whole body</tissue>
    </source>
</reference>
<comment type="caution">
    <text evidence="2">The sequence shown here is derived from an EMBL/GenBank/DDBJ whole genome shotgun (WGS) entry which is preliminary data.</text>
</comment>
<dbReference type="InterPro" id="IPR029526">
    <property type="entry name" value="PGBD"/>
</dbReference>
<organism evidence="2 3">
    <name type="scientific">Ignelater luminosus</name>
    <name type="common">Cucubano</name>
    <name type="synonym">Pyrophorus luminosus</name>
    <dbReference type="NCBI Taxonomy" id="2038154"/>
    <lineage>
        <taxon>Eukaryota</taxon>
        <taxon>Metazoa</taxon>
        <taxon>Ecdysozoa</taxon>
        <taxon>Arthropoda</taxon>
        <taxon>Hexapoda</taxon>
        <taxon>Insecta</taxon>
        <taxon>Pterygota</taxon>
        <taxon>Neoptera</taxon>
        <taxon>Endopterygota</taxon>
        <taxon>Coleoptera</taxon>
        <taxon>Polyphaga</taxon>
        <taxon>Elateriformia</taxon>
        <taxon>Elateroidea</taxon>
        <taxon>Elateridae</taxon>
        <taxon>Agrypninae</taxon>
        <taxon>Pyrophorini</taxon>
        <taxon>Ignelater</taxon>
    </lineage>
</organism>
<evidence type="ECO:0000313" key="2">
    <source>
        <dbReference type="EMBL" id="KAF2886153.1"/>
    </source>
</evidence>
<evidence type="ECO:0000259" key="1">
    <source>
        <dbReference type="Pfam" id="PF13843"/>
    </source>
</evidence>
<keyword evidence="3" id="KW-1185">Reference proteome</keyword>
<accession>A0A8K0G5A0</accession>
<sequence length="72" mass="8238">MYAGKEVVTGIYISSKVVMELMELYLDFGRCLYSNNWYTSVTLAEKLLERNIHPIGTPGVNRKRNLPDVTNN</sequence>
<dbReference type="EMBL" id="VTPC01088530">
    <property type="protein sequence ID" value="KAF2886153.1"/>
    <property type="molecule type" value="Genomic_DNA"/>
</dbReference>
<name>A0A8K0G5A0_IGNLU</name>
<dbReference type="AlphaFoldDB" id="A0A8K0G5A0"/>